<evidence type="ECO:0000259" key="1">
    <source>
        <dbReference type="Pfam" id="PF00076"/>
    </source>
</evidence>
<accession>A0A5J4WRE7</accession>
<dbReference type="InterPro" id="IPR000504">
    <property type="entry name" value="RRM_dom"/>
</dbReference>
<name>A0A5J4WRE7_9EUKA</name>
<comment type="caution">
    <text evidence="2">The sequence shown here is derived from an EMBL/GenBank/DDBJ whole genome shotgun (WGS) entry which is preliminary data.</text>
</comment>
<gene>
    <name evidence="2" type="ORF">EZS28_006778</name>
</gene>
<dbReference type="CDD" id="cd00590">
    <property type="entry name" value="RRM_SF"/>
    <property type="match status" value="1"/>
</dbReference>
<dbReference type="Gene3D" id="3.30.70.330">
    <property type="match status" value="2"/>
</dbReference>
<dbReference type="InterPro" id="IPR035979">
    <property type="entry name" value="RBD_domain_sf"/>
</dbReference>
<dbReference type="AlphaFoldDB" id="A0A5J4WRE7"/>
<dbReference type="GO" id="GO:0003723">
    <property type="term" value="F:RNA binding"/>
    <property type="evidence" value="ECO:0007669"/>
    <property type="project" value="InterPro"/>
</dbReference>
<dbReference type="EMBL" id="SNRW01001120">
    <property type="protein sequence ID" value="KAA6397697.1"/>
    <property type="molecule type" value="Genomic_DNA"/>
</dbReference>
<evidence type="ECO:0000313" key="2">
    <source>
        <dbReference type="EMBL" id="KAA6397697.1"/>
    </source>
</evidence>
<feature type="domain" description="RRM" evidence="1">
    <location>
        <begin position="106"/>
        <end position="156"/>
    </location>
</feature>
<evidence type="ECO:0000313" key="3">
    <source>
        <dbReference type="Proteomes" id="UP000324800"/>
    </source>
</evidence>
<organism evidence="2 3">
    <name type="scientific">Streblomastix strix</name>
    <dbReference type="NCBI Taxonomy" id="222440"/>
    <lineage>
        <taxon>Eukaryota</taxon>
        <taxon>Metamonada</taxon>
        <taxon>Preaxostyla</taxon>
        <taxon>Oxymonadida</taxon>
        <taxon>Streblomastigidae</taxon>
        <taxon>Streblomastix</taxon>
    </lineage>
</organism>
<protein>
    <recommendedName>
        <fullName evidence="1">RRM domain-containing protein</fullName>
    </recommendedName>
</protein>
<dbReference type="SUPFAM" id="SSF54928">
    <property type="entry name" value="RNA-binding domain, RBD"/>
    <property type="match status" value="1"/>
</dbReference>
<dbReference type="Pfam" id="PF00076">
    <property type="entry name" value="RRM_1"/>
    <property type="match status" value="1"/>
</dbReference>
<dbReference type="InterPro" id="IPR012677">
    <property type="entry name" value="Nucleotide-bd_a/b_plait_sf"/>
</dbReference>
<reference evidence="2 3" key="1">
    <citation type="submission" date="2019-03" db="EMBL/GenBank/DDBJ databases">
        <title>Single cell metagenomics reveals metabolic interactions within the superorganism composed of flagellate Streblomastix strix and complex community of Bacteroidetes bacteria on its surface.</title>
        <authorList>
            <person name="Treitli S.C."/>
            <person name="Kolisko M."/>
            <person name="Husnik F."/>
            <person name="Keeling P."/>
            <person name="Hampl V."/>
        </authorList>
    </citation>
    <scope>NUCLEOTIDE SEQUENCE [LARGE SCALE GENOMIC DNA]</scope>
    <source>
        <strain evidence="2">ST1C</strain>
    </source>
</reference>
<proteinExistence type="predicted"/>
<dbReference type="OrthoDB" id="287393at2759"/>
<dbReference type="Proteomes" id="UP000324800">
    <property type="component" value="Unassembled WGS sequence"/>
</dbReference>
<sequence length="189" mass="21840">MSKGNTGSANRENDEDPEVGIKFTGNFNANAYDKIRNFFSKFGEVELNFKDSKVEEMGSGYLYFKNSENVNKVFEQYGYRVKVDKEIILNLEQTSKNKSLAMTCIDSSVSRDFLFDKLKSYGKIRSIEYPDDGDHETVFVEYASRRDAEIAKEKLEELSKHYQQSWRVMGESMELSMKTKLLKNSNSMC</sequence>